<name>A0A4S4LS67_9APHY</name>
<accession>A0A4S4LS67</accession>
<keyword evidence="2" id="KW-1185">Reference proteome</keyword>
<dbReference type="AlphaFoldDB" id="A0A4S4LS67"/>
<evidence type="ECO:0000313" key="2">
    <source>
        <dbReference type="Proteomes" id="UP000308730"/>
    </source>
</evidence>
<comment type="caution">
    <text evidence="1">The sequence shown here is derived from an EMBL/GenBank/DDBJ whole genome shotgun (WGS) entry which is preliminary data.</text>
</comment>
<gene>
    <name evidence="1" type="ORF">EUX98_g9530</name>
</gene>
<proteinExistence type="predicted"/>
<dbReference type="EMBL" id="SGPM01000868">
    <property type="protein sequence ID" value="THH14995.1"/>
    <property type="molecule type" value="Genomic_DNA"/>
</dbReference>
<dbReference type="Proteomes" id="UP000308730">
    <property type="component" value="Unassembled WGS sequence"/>
</dbReference>
<reference evidence="1 2" key="1">
    <citation type="submission" date="2019-02" db="EMBL/GenBank/DDBJ databases">
        <title>Genome sequencing of the rare red list fungi Antrodiella citrinella (Flaviporus citrinellus).</title>
        <authorList>
            <person name="Buettner E."/>
            <person name="Kellner H."/>
        </authorList>
    </citation>
    <scope>NUCLEOTIDE SEQUENCE [LARGE SCALE GENOMIC DNA]</scope>
    <source>
        <strain evidence="1 2">DSM 108506</strain>
    </source>
</reference>
<evidence type="ECO:0000313" key="1">
    <source>
        <dbReference type="EMBL" id="THH14995.1"/>
    </source>
</evidence>
<sequence length="37" mass="4288">MMDVPFFTPIEMSNSLSQTWKDVPQMLFVLRSIAQKA</sequence>
<protein>
    <submittedName>
        <fullName evidence="1">Uncharacterized protein</fullName>
    </submittedName>
</protein>
<organism evidence="1 2">
    <name type="scientific">Antrodiella citrinella</name>
    <dbReference type="NCBI Taxonomy" id="2447956"/>
    <lineage>
        <taxon>Eukaryota</taxon>
        <taxon>Fungi</taxon>
        <taxon>Dikarya</taxon>
        <taxon>Basidiomycota</taxon>
        <taxon>Agaricomycotina</taxon>
        <taxon>Agaricomycetes</taxon>
        <taxon>Polyporales</taxon>
        <taxon>Steccherinaceae</taxon>
        <taxon>Antrodiella</taxon>
    </lineage>
</organism>